<evidence type="ECO:0000256" key="3">
    <source>
        <dbReference type="ARBA" id="ARBA00022960"/>
    </source>
</evidence>
<dbReference type="InterPro" id="IPR018365">
    <property type="entry name" value="Cell_cycle_FtsW-rel_CS"/>
</dbReference>
<feature type="transmembrane region" description="Helical" evidence="6">
    <location>
        <begin position="128"/>
        <end position="145"/>
    </location>
</feature>
<keyword evidence="5 6" id="KW-0472">Membrane</keyword>
<feature type="transmembrane region" description="Helical" evidence="6">
    <location>
        <begin position="388"/>
        <end position="409"/>
    </location>
</feature>
<dbReference type="GO" id="GO:0051301">
    <property type="term" value="P:cell division"/>
    <property type="evidence" value="ECO:0007669"/>
    <property type="project" value="InterPro"/>
</dbReference>
<dbReference type="Pfam" id="PF01098">
    <property type="entry name" value="FTSW_RODA_SPOVE"/>
    <property type="match status" value="1"/>
</dbReference>
<feature type="transmembrane region" description="Helical" evidence="6">
    <location>
        <begin position="188"/>
        <end position="207"/>
    </location>
</feature>
<protein>
    <submittedName>
        <fullName evidence="7">Rod shape-determining protein RodA</fullName>
    </submittedName>
</protein>
<dbReference type="AlphaFoldDB" id="A0A523ULK2"/>
<feature type="transmembrane region" description="Helical" evidence="6">
    <location>
        <begin position="237"/>
        <end position="256"/>
    </location>
</feature>
<keyword evidence="4 6" id="KW-1133">Transmembrane helix</keyword>
<dbReference type="GO" id="GO:0008360">
    <property type="term" value="P:regulation of cell shape"/>
    <property type="evidence" value="ECO:0007669"/>
    <property type="project" value="UniProtKB-KW"/>
</dbReference>
<dbReference type="PROSITE" id="PS00428">
    <property type="entry name" value="FTSW_RODA_SPOVE"/>
    <property type="match status" value="1"/>
</dbReference>
<dbReference type="GO" id="GO:0032153">
    <property type="term" value="C:cell division site"/>
    <property type="evidence" value="ECO:0007669"/>
    <property type="project" value="TreeGrafter"/>
</dbReference>
<keyword evidence="2 6" id="KW-0812">Transmembrane</keyword>
<comment type="caution">
    <text evidence="7">The sequence shown here is derived from an EMBL/GenBank/DDBJ whole genome shotgun (WGS) entry which is preliminary data.</text>
</comment>
<feature type="transmembrane region" description="Helical" evidence="6">
    <location>
        <begin position="351"/>
        <end position="376"/>
    </location>
</feature>
<feature type="transmembrane region" description="Helical" evidence="6">
    <location>
        <begin position="95"/>
        <end position="116"/>
    </location>
</feature>
<comment type="subcellular location">
    <subcellularLocation>
        <location evidence="1">Membrane</location>
        <topology evidence="1">Multi-pass membrane protein</topology>
    </subcellularLocation>
</comment>
<dbReference type="PANTHER" id="PTHR30474">
    <property type="entry name" value="CELL CYCLE PROTEIN"/>
    <property type="match status" value="1"/>
</dbReference>
<feature type="transmembrane region" description="Helical" evidence="6">
    <location>
        <begin position="322"/>
        <end position="339"/>
    </location>
</feature>
<accession>A0A523ULK2</accession>
<dbReference type="NCBIfam" id="TIGR02210">
    <property type="entry name" value="rodA_shape"/>
    <property type="match status" value="1"/>
</dbReference>
<dbReference type="GO" id="GO:0005886">
    <property type="term" value="C:plasma membrane"/>
    <property type="evidence" value="ECO:0007669"/>
    <property type="project" value="TreeGrafter"/>
</dbReference>
<organism evidence="7 8">
    <name type="scientific">Aerophobetes bacterium</name>
    <dbReference type="NCBI Taxonomy" id="2030807"/>
    <lineage>
        <taxon>Bacteria</taxon>
        <taxon>Candidatus Aerophobota</taxon>
    </lineage>
</organism>
<name>A0A523ULK2_UNCAE</name>
<dbReference type="EMBL" id="SOJK01000272">
    <property type="protein sequence ID" value="TET43397.1"/>
    <property type="molecule type" value="Genomic_DNA"/>
</dbReference>
<proteinExistence type="predicted"/>
<dbReference type="Proteomes" id="UP000320679">
    <property type="component" value="Unassembled WGS sequence"/>
</dbReference>
<evidence type="ECO:0000256" key="4">
    <source>
        <dbReference type="ARBA" id="ARBA00022989"/>
    </source>
</evidence>
<keyword evidence="3" id="KW-0133">Cell shape</keyword>
<evidence type="ECO:0000256" key="5">
    <source>
        <dbReference type="ARBA" id="ARBA00023136"/>
    </source>
</evidence>
<reference evidence="7 8" key="1">
    <citation type="submission" date="2019-03" db="EMBL/GenBank/DDBJ databases">
        <title>Metabolic potential of uncultured bacteria and archaea associated with petroleum seepage in deep-sea sediments.</title>
        <authorList>
            <person name="Dong X."/>
            <person name="Hubert C."/>
        </authorList>
    </citation>
    <scope>NUCLEOTIDE SEQUENCE [LARGE SCALE GENOMIC DNA]</scope>
    <source>
        <strain evidence="7">E29_bin78</strain>
    </source>
</reference>
<feature type="transmembrane region" description="Helical" evidence="6">
    <location>
        <begin position="213"/>
        <end position="230"/>
    </location>
</feature>
<dbReference type="InterPro" id="IPR011923">
    <property type="entry name" value="RodA/MrdB"/>
</dbReference>
<dbReference type="GO" id="GO:0015648">
    <property type="term" value="F:lipid-linked peptidoglycan transporter activity"/>
    <property type="evidence" value="ECO:0007669"/>
    <property type="project" value="TreeGrafter"/>
</dbReference>
<sequence length="416" mass="46309">MLRLINLAWQQWFWWRIEKRIYPLPPRFRIGSSHGYLKSLVASALLTHGGPGILRRNKATTNSHRRCDWMLVGSTVVLSLWGIFHLYTISFPHQAYYFIRQTMWVGMGMGLLFLFSSLKPSFWEKASYSLYGIFSLILILVLVIGEGTHGAQRWLRVGMFSFQPSEFIKLGLILVLAKILASGEGISWVKLGLSFSLTLLPLVLIVLQPDMGTALILLPLWLGMLFLAGASLKKMAVILGAGISLFPLSFFLLRPYQKMRIITFLNPQRDPLGAGWSSLQSKVALGSGKLLGRGMGEALHTRLKFLPQPFTDFIFASLGEEWGFIGVLFLFTLYFIIILRGVKIAKETGSGFARLVSGGIVMLLFLQVFINLGMVAGMMPVTGIPLPLMSYGGSSVLMFLTGIGILVSIDKFGLKY</sequence>
<gene>
    <name evidence="7" type="primary">rodA</name>
    <name evidence="7" type="ORF">E3J59_06510</name>
</gene>
<evidence type="ECO:0000256" key="2">
    <source>
        <dbReference type="ARBA" id="ARBA00022692"/>
    </source>
</evidence>
<dbReference type="InterPro" id="IPR001182">
    <property type="entry name" value="FtsW/RodA"/>
</dbReference>
<evidence type="ECO:0000256" key="6">
    <source>
        <dbReference type="SAM" id="Phobius"/>
    </source>
</evidence>
<feature type="transmembrane region" description="Helical" evidence="6">
    <location>
        <begin position="69"/>
        <end position="89"/>
    </location>
</feature>
<evidence type="ECO:0000256" key="1">
    <source>
        <dbReference type="ARBA" id="ARBA00004141"/>
    </source>
</evidence>
<evidence type="ECO:0000313" key="8">
    <source>
        <dbReference type="Proteomes" id="UP000320679"/>
    </source>
</evidence>
<evidence type="ECO:0000313" key="7">
    <source>
        <dbReference type="EMBL" id="TET43397.1"/>
    </source>
</evidence>